<dbReference type="InterPro" id="IPR000477">
    <property type="entry name" value="RT_dom"/>
</dbReference>
<sequence>MDELRLRIVNNKILKDSCILLITETWLHPLIPDSAIQLAGYTAKRHDRTKDSGKSRGGGLCVYVNNNWCTNTKTVDNHCSSDLEYVTVRCRPIYLPREFTVVMVTAVYIPPDANVNSAIGHSHDSISRQQSRYPDAVHIIAGDFNHVDLKPVLPNLHQHVKCTTREAKTLDKVYTNIKLGFRDRPLPHLGQSDHLSLLLIPAYNPLKKTAPTIKKTVKIWPDGASQQLQDCFERTNWDVFEHPDLEVFTDSVLCYIKNCIDTVTVDKHIRVYPNRKPWMNREVQQLLRERNTAFRSGDRVLYSSTRANLKRGIKKAKMDYKRRIEGWLDSNNSREVWKGVQHLTNYRTTPRAAEADSSLAEELNLLFTRFEVENSDTPTRPHPVAHSSLSFTVKEQEVRSILKTVNPRKAAGPDGVSGRVLKDCADQLAGVLTRIFNQSLAQSTVPTCLTSSIIVPLPKKTHITSLNDYRPVALTPVVMKCFEKLVRSHMTSLLPTSLDPHQFAYRARKSTEDAIVTALHTALSHLEKQGSYVRMLFVDYSSAFNTILPHKLVNKLTELGLPHSTCSWIKSFLTDRSQRVRVGPHTSKALTLSTGSPQGCVLSPLLYTLYTHDCIPAHHSNTTVKFADDTTVVGLISGGDESAYRDEVDQLTMWSRENNLLLNTKKTKEVIIDFRRKKTTVPPLFISGVCVERVADFRFLGVHIEEDLTWGVNTSELLKKAQQRLHFLRVLRKNNISQRLLVSFYRCSIESILTYCVCVWFSRCTVAQRKALQRVINTAQRITGCPLLPLEELHSSRCLKKAQEILKDTSHPGRSLFELLPSGRRFRSIKTRTDRFKESFYPIAITTLNAVKNKP</sequence>
<dbReference type="InterPro" id="IPR036691">
    <property type="entry name" value="Endo/exonu/phosph_ase_sf"/>
</dbReference>
<dbReference type="PANTHER" id="PTHR47510">
    <property type="entry name" value="REVERSE TRANSCRIPTASE DOMAIN-CONTAINING PROTEIN"/>
    <property type="match status" value="1"/>
</dbReference>
<feature type="domain" description="Reverse transcriptase" evidence="1">
    <location>
        <begin position="438"/>
        <end position="704"/>
    </location>
</feature>
<dbReference type="AlphaFoldDB" id="A0A3B3I3Y6"/>
<dbReference type="SUPFAM" id="SSF56219">
    <property type="entry name" value="DNase I-like"/>
    <property type="match status" value="1"/>
</dbReference>
<dbReference type="InterPro" id="IPR015095">
    <property type="entry name" value="AlkB_hom8_N"/>
</dbReference>
<name>A0A3B3I3Y6_ORYLA</name>
<dbReference type="PROSITE" id="PS50878">
    <property type="entry name" value="RT_POL"/>
    <property type="match status" value="1"/>
</dbReference>
<reference evidence="2" key="3">
    <citation type="submission" date="2025-09" db="UniProtKB">
        <authorList>
            <consortium name="Ensembl"/>
        </authorList>
    </citation>
    <scope>IDENTIFICATION</scope>
    <source>
        <strain evidence="2">Hd-rR</strain>
    </source>
</reference>
<dbReference type="Bgee" id="ENSORLG00000027597">
    <property type="expression patterns" value="Expressed in gastrula and 3 other cell types or tissues"/>
</dbReference>
<dbReference type="InterPro" id="IPR043502">
    <property type="entry name" value="DNA/RNA_pol_sf"/>
</dbReference>
<dbReference type="Ensembl" id="ENSORLT00000044819.1">
    <property type="protein sequence ID" value="ENSORLP00000038810.1"/>
    <property type="gene ID" value="ENSORLG00000027597.1"/>
</dbReference>
<reference evidence="2" key="2">
    <citation type="submission" date="2025-08" db="UniProtKB">
        <authorList>
            <consortium name="Ensembl"/>
        </authorList>
    </citation>
    <scope>IDENTIFICATION</scope>
    <source>
        <strain evidence="2">Hd-rR</strain>
    </source>
</reference>
<dbReference type="GO" id="GO:0016706">
    <property type="term" value="F:2-oxoglutarate-dependent dioxygenase activity"/>
    <property type="evidence" value="ECO:0007669"/>
    <property type="project" value="InterPro"/>
</dbReference>
<evidence type="ECO:0000313" key="3">
    <source>
        <dbReference type="Proteomes" id="UP000001038"/>
    </source>
</evidence>
<accession>A0A3B3I3Y6</accession>
<evidence type="ECO:0000313" key="2">
    <source>
        <dbReference type="Ensembl" id="ENSORLP00000038810.1"/>
    </source>
</evidence>
<dbReference type="PANTHER" id="PTHR47510:SF3">
    <property type="entry name" value="ENDO_EXONUCLEASE_PHOSPHATASE DOMAIN-CONTAINING PROTEIN"/>
    <property type="match status" value="1"/>
</dbReference>
<dbReference type="CDD" id="cd01650">
    <property type="entry name" value="RT_nLTR_like"/>
    <property type="match status" value="1"/>
</dbReference>
<dbReference type="Gene3D" id="3.60.10.10">
    <property type="entry name" value="Endonuclease/exonuclease/phosphatase"/>
    <property type="match status" value="1"/>
</dbReference>
<dbReference type="Pfam" id="PF00078">
    <property type="entry name" value="RVT_1"/>
    <property type="match status" value="1"/>
</dbReference>
<proteinExistence type="predicted"/>
<dbReference type="Pfam" id="PF09004">
    <property type="entry name" value="ALKBH8_N"/>
    <property type="match status" value="1"/>
</dbReference>
<dbReference type="SUPFAM" id="SSF56672">
    <property type="entry name" value="DNA/RNA polymerases"/>
    <property type="match status" value="1"/>
</dbReference>
<organism evidence="2 3">
    <name type="scientific">Oryzias latipes</name>
    <name type="common">Japanese rice fish</name>
    <name type="synonym">Japanese killifish</name>
    <dbReference type="NCBI Taxonomy" id="8090"/>
    <lineage>
        <taxon>Eukaryota</taxon>
        <taxon>Metazoa</taxon>
        <taxon>Chordata</taxon>
        <taxon>Craniata</taxon>
        <taxon>Vertebrata</taxon>
        <taxon>Euteleostomi</taxon>
        <taxon>Actinopterygii</taxon>
        <taxon>Neopterygii</taxon>
        <taxon>Teleostei</taxon>
        <taxon>Neoteleostei</taxon>
        <taxon>Acanthomorphata</taxon>
        <taxon>Ovalentaria</taxon>
        <taxon>Atherinomorphae</taxon>
        <taxon>Beloniformes</taxon>
        <taxon>Adrianichthyidae</taxon>
        <taxon>Oryziinae</taxon>
        <taxon>Oryzias</taxon>
    </lineage>
</organism>
<evidence type="ECO:0000259" key="1">
    <source>
        <dbReference type="PROSITE" id="PS50878"/>
    </source>
</evidence>
<dbReference type="GO" id="GO:0008168">
    <property type="term" value="F:methyltransferase activity"/>
    <property type="evidence" value="ECO:0007669"/>
    <property type="project" value="InterPro"/>
</dbReference>
<dbReference type="GeneTree" id="ENSGT01120000271821"/>
<dbReference type="InParanoid" id="A0A3B3I3Y6"/>
<reference evidence="2 3" key="1">
    <citation type="journal article" date="2007" name="Nature">
        <title>The medaka draft genome and insights into vertebrate genome evolution.</title>
        <authorList>
            <person name="Kasahara M."/>
            <person name="Naruse K."/>
            <person name="Sasaki S."/>
            <person name="Nakatani Y."/>
            <person name="Qu W."/>
            <person name="Ahsan B."/>
            <person name="Yamada T."/>
            <person name="Nagayasu Y."/>
            <person name="Doi K."/>
            <person name="Kasai Y."/>
            <person name="Jindo T."/>
            <person name="Kobayashi D."/>
            <person name="Shimada A."/>
            <person name="Toyoda A."/>
            <person name="Kuroki Y."/>
            <person name="Fujiyama A."/>
            <person name="Sasaki T."/>
            <person name="Shimizu A."/>
            <person name="Asakawa S."/>
            <person name="Shimizu N."/>
            <person name="Hashimoto S."/>
            <person name="Yang J."/>
            <person name="Lee Y."/>
            <person name="Matsushima K."/>
            <person name="Sugano S."/>
            <person name="Sakaizumi M."/>
            <person name="Narita T."/>
            <person name="Ohishi K."/>
            <person name="Haga S."/>
            <person name="Ohta F."/>
            <person name="Nomoto H."/>
            <person name="Nogata K."/>
            <person name="Morishita T."/>
            <person name="Endo T."/>
            <person name="Shin-I T."/>
            <person name="Takeda H."/>
            <person name="Morishita S."/>
            <person name="Kohara Y."/>
        </authorList>
    </citation>
    <scope>NUCLEOTIDE SEQUENCE [LARGE SCALE GENOMIC DNA]</scope>
    <source>
        <strain evidence="2 3">Hd-rR</strain>
    </source>
</reference>
<dbReference type="Proteomes" id="UP000001038">
    <property type="component" value="Chromosome 18"/>
</dbReference>
<protein>
    <recommendedName>
        <fullName evidence="1">Reverse transcriptase domain-containing protein</fullName>
    </recommendedName>
</protein>
<keyword evidence="3" id="KW-1185">Reference proteome</keyword>